<dbReference type="InterPro" id="IPR011004">
    <property type="entry name" value="Trimer_LpxA-like_sf"/>
</dbReference>
<proteinExistence type="inferred from homology"/>
<accession>A0A552U9K9</accession>
<dbReference type="Proteomes" id="UP000317894">
    <property type="component" value="Unassembled WGS sequence"/>
</dbReference>
<keyword evidence="6" id="KW-1185">Reference proteome</keyword>
<evidence type="ECO:0000313" key="5">
    <source>
        <dbReference type="EMBL" id="TRW14879.1"/>
    </source>
</evidence>
<name>A0A552U9K9_9SPHN</name>
<organism evidence="5 6">
    <name type="scientific">Glacieibacterium frigidum</name>
    <dbReference type="NCBI Taxonomy" id="2593303"/>
    <lineage>
        <taxon>Bacteria</taxon>
        <taxon>Pseudomonadati</taxon>
        <taxon>Pseudomonadota</taxon>
        <taxon>Alphaproteobacteria</taxon>
        <taxon>Sphingomonadales</taxon>
        <taxon>Sphingosinicellaceae</taxon>
        <taxon>Glacieibacterium</taxon>
    </lineage>
</organism>
<evidence type="ECO:0000256" key="2">
    <source>
        <dbReference type="ARBA" id="ARBA00022679"/>
    </source>
</evidence>
<dbReference type="OrthoDB" id="9815592at2"/>
<dbReference type="AlphaFoldDB" id="A0A552U9K9"/>
<dbReference type="PROSITE" id="PS00101">
    <property type="entry name" value="HEXAPEP_TRANSFERASES"/>
    <property type="match status" value="1"/>
</dbReference>
<protein>
    <submittedName>
        <fullName evidence="5">Putative colanic acid biosynthesis acetyltransferase</fullName>
    </submittedName>
</protein>
<dbReference type="InterPro" id="IPR051159">
    <property type="entry name" value="Hexapeptide_acetyltransf"/>
</dbReference>
<evidence type="ECO:0000256" key="1">
    <source>
        <dbReference type="ARBA" id="ARBA00007274"/>
    </source>
</evidence>
<dbReference type="Pfam" id="PF00132">
    <property type="entry name" value="Hexapep"/>
    <property type="match status" value="1"/>
</dbReference>
<dbReference type="Gene3D" id="2.160.10.10">
    <property type="entry name" value="Hexapeptide repeat proteins"/>
    <property type="match status" value="1"/>
</dbReference>
<keyword evidence="2 5" id="KW-0808">Transferase</keyword>
<dbReference type="EMBL" id="VJWA01000002">
    <property type="protein sequence ID" value="TRW14879.1"/>
    <property type="molecule type" value="Genomic_DNA"/>
</dbReference>
<gene>
    <name evidence="5" type="ORF">FMM06_14510</name>
</gene>
<dbReference type="PANTHER" id="PTHR23416:SF23">
    <property type="entry name" value="ACETYLTRANSFERASE C18B11.09C-RELATED"/>
    <property type="match status" value="1"/>
</dbReference>
<dbReference type="GO" id="GO:0008374">
    <property type="term" value="F:O-acyltransferase activity"/>
    <property type="evidence" value="ECO:0007669"/>
    <property type="project" value="TreeGrafter"/>
</dbReference>
<evidence type="ECO:0000256" key="3">
    <source>
        <dbReference type="ARBA" id="ARBA00022737"/>
    </source>
</evidence>
<dbReference type="GO" id="GO:0005829">
    <property type="term" value="C:cytosol"/>
    <property type="evidence" value="ECO:0007669"/>
    <property type="project" value="TreeGrafter"/>
</dbReference>
<dbReference type="PANTHER" id="PTHR23416">
    <property type="entry name" value="SIALIC ACID SYNTHASE-RELATED"/>
    <property type="match status" value="1"/>
</dbReference>
<dbReference type="SUPFAM" id="SSF51161">
    <property type="entry name" value="Trimeric LpxA-like enzymes"/>
    <property type="match status" value="1"/>
</dbReference>
<keyword evidence="3" id="KW-0677">Repeat</keyword>
<keyword evidence="4" id="KW-0012">Acyltransferase</keyword>
<dbReference type="InterPro" id="IPR001451">
    <property type="entry name" value="Hexapep"/>
</dbReference>
<comment type="caution">
    <text evidence="5">The sequence shown here is derived from an EMBL/GenBank/DDBJ whole genome shotgun (WGS) entry which is preliminary data.</text>
</comment>
<evidence type="ECO:0000313" key="6">
    <source>
        <dbReference type="Proteomes" id="UP000317894"/>
    </source>
</evidence>
<evidence type="ECO:0000256" key="4">
    <source>
        <dbReference type="ARBA" id="ARBA00023315"/>
    </source>
</evidence>
<comment type="similarity">
    <text evidence="1">Belongs to the transferase hexapeptide repeat family.</text>
</comment>
<reference evidence="5 6" key="1">
    <citation type="submission" date="2019-07" db="EMBL/GenBank/DDBJ databases">
        <title>Novel species isolated from glacier.</title>
        <authorList>
            <person name="Liu Q."/>
            <person name="Xin Y.-H."/>
        </authorList>
    </citation>
    <scope>NUCLEOTIDE SEQUENCE [LARGE SCALE GENOMIC DNA]</scope>
    <source>
        <strain evidence="5 6">LB1R16</strain>
    </source>
</reference>
<sequence length="179" mass="19080">MPRPAPVILSARNKAGRALWAVLYALLYRPSPRPLHGWRRFLLRCFGATIGPGAHPYPRARIWAPWQLTMGPGSALADDVYCYCVARITLGAFATVSQYSFLCSAGHDTGRLDGGHMPLVAAPITIGARAWVAADVFVGPGVTIGDEAVVGARSTVTRDVGAGEIVAGSPPRFIRMRGL</sequence>
<dbReference type="InterPro" id="IPR018357">
    <property type="entry name" value="Hexapep_transf_CS"/>
</dbReference>